<dbReference type="InterPro" id="IPR022170">
    <property type="entry name" value="MUL1-like"/>
</dbReference>
<dbReference type="RefSeq" id="WP_159762927.1">
    <property type="nucleotide sequence ID" value="NZ_WUUT01000001.1"/>
</dbReference>
<evidence type="ECO:0000256" key="1">
    <source>
        <dbReference type="ARBA" id="ARBA00000900"/>
    </source>
</evidence>
<evidence type="ECO:0000256" key="2">
    <source>
        <dbReference type="ARBA" id="ARBA00004141"/>
    </source>
</evidence>
<evidence type="ECO:0000256" key="12">
    <source>
        <dbReference type="SAM" id="Phobius"/>
    </source>
</evidence>
<sequence>MSEFVFSGSGLALGGGLVSMLIAVGALVKSKQEFGPAIAIFRNDPLAVQDLVYHDGPAEVEGTARGDEKGVEAPFTGTVCLAYEYEVQEYKSSGQHSHWSTLDEGRASVRFLVEDETGAVQIDDADAELHLTSETLELSPGDEPPARIARYISESEDVEHQDSTLDLGITELNFGNKQRFIERRLDIDEQVHVYGTVERAPAGEWGSNLVDAMLTSGRNTPLVISDGSERDTAWRIVKSHLGWPLLAVICLLVGLYGLALGLEPLLVG</sequence>
<organism evidence="14 15">
    <name type="scientific">Halovenus carboxidivorans</name>
    <dbReference type="NCBI Taxonomy" id="2692199"/>
    <lineage>
        <taxon>Archaea</taxon>
        <taxon>Methanobacteriati</taxon>
        <taxon>Methanobacteriota</taxon>
        <taxon>Stenosarchaea group</taxon>
        <taxon>Halobacteria</taxon>
        <taxon>Halobacteriales</taxon>
        <taxon>Haloarculaceae</taxon>
        <taxon>Halovenus</taxon>
    </lineage>
</organism>
<proteinExistence type="predicted"/>
<feature type="domain" description="E3 Ubiquitin ligase MUL1-like" evidence="13">
    <location>
        <begin position="86"/>
        <end position="254"/>
    </location>
</feature>
<evidence type="ECO:0000313" key="14">
    <source>
        <dbReference type="EMBL" id="MXR50833.1"/>
    </source>
</evidence>
<feature type="transmembrane region" description="Helical" evidence="12">
    <location>
        <begin position="6"/>
        <end position="28"/>
    </location>
</feature>
<keyword evidence="8" id="KW-0833">Ubl conjugation pathway</keyword>
<comment type="caution">
    <text evidence="14">The sequence shown here is derived from an EMBL/GenBank/DDBJ whole genome shotgun (WGS) entry which is preliminary data.</text>
</comment>
<dbReference type="GO" id="GO:0061630">
    <property type="term" value="F:ubiquitin protein ligase activity"/>
    <property type="evidence" value="ECO:0007669"/>
    <property type="project" value="UniProtKB-EC"/>
</dbReference>
<evidence type="ECO:0000256" key="9">
    <source>
        <dbReference type="ARBA" id="ARBA00022833"/>
    </source>
</evidence>
<dbReference type="GO" id="GO:0008270">
    <property type="term" value="F:zinc ion binding"/>
    <property type="evidence" value="ECO:0007669"/>
    <property type="project" value="UniProtKB-KW"/>
</dbReference>
<dbReference type="GO" id="GO:0016020">
    <property type="term" value="C:membrane"/>
    <property type="evidence" value="ECO:0007669"/>
    <property type="project" value="UniProtKB-SubCell"/>
</dbReference>
<dbReference type="OrthoDB" id="170690at2157"/>
<keyword evidence="15" id="KW-1185">Reference proteome</keyword>
<evidence type="ECO:0000313" key="15">
    <source>
        <dbReference type="Proteomes" id="UP000466535"/>
    </source>
</evidence>
<comment type="catalytic activity">
    <reaction evidence="1">
        <text>S-ubiquitinyl-[E2 ubiquitin-conjugating enzyme]-L-cysteine + [acceptor protein]-L-lysine = [E2 ubiquitin-conjugating enzyme]-L-cysteine + N(6)-ubiquitinyl-[acceptor protein]-L-lysine.</text>
        <dbReference type="EC" id="2.3.2.27"/>
    </reaction>
</comment>
<keyword evidence="11 12" id="KW-0472">Membrane</keyword>
<name>A0A6B0T5J9_9EURY</name>
<dbReference type="Pfam" id="PF12483">
    <property type="entry name" value="GIDE"/>
    <property type="match status" value="1"/>
</dbReference>
<dbReference type="GO" id="GO:0016567">
    <property type="term" value="P:protein ubiquitination"/>
    <property type="evidence" value="ECO:0007669"/>
    <property type="project" value="InterPro"/>
</dbReference>
<evidence type="ECO:0000259" key="13">
    <source>
        <dbReference type="Pfam" id="PF12483"/>
    </source>
</evidence>
<keyword evidence="10 12" id="KW-1133">Transmembrane helix</keyword>
<keyword evidence="6" id="KW-0479">Metal-binding</keyword>
<keyword evidence="4" id="KW-0808">Transferase</keyword>
<gene>
    <name evidence="14" type="ORF">GRX03_04330</name>
</gene>
<dbReference type="Proteomes" id="UP000466535">
    <property type="component" value="Unassembled WGS sequence"/>
</dbReference>
<evidence type="ECO:0000256" key="10">
    <source>
        <dbReference type="ARBA" id="ARBA00022989"/>
    </source>
</evidence>
<evidence type="ECO:0000256" key="3">
    <source>
        <dbReference type="ARBA" id="ARBA00012483"/>
    </source>
</evidence>
<dbReference type="EC" id="2.3.2.27" evidence="3"/>
<evidence type="ECO:0000256" key="6">
    <source>
        <dbReference type="ARBA" id="ARBA00022723"/>
    </source>
</evidence>
<reference evidence="14 15" key="1">
    <citation type="submission" date="2019-12" db="EMBL/GenBank/DDBJ databases">
        <title>Isolation and characterization of three novel carbon monoxide-oxidizing members of Halobacteria from salione crusts and soils.</title>
        <authorList>
            <person name="Myers M.R."/>
            <person name="King G.M."/>
        </authorList>
    </citation>
    <scope>NUCLEOTIDE SEQUENCE [LARGE SCALE GENOMIC DNA]</scope>
    <source>
        <strain evidence="14 15">WSH3</strain>
    </source>
</reference>
<protein>
    <recommendedName>
        <fullName evidence="3">RING-type E3 ubiquitin transferase</fullName>
        <ecNumber evidence="3">2.3.2.27</ecNumber>
    </recommendedName>
</protein>
<evidence type="ECO:0000256" key="11">
    <source>
        <dbReference type="ARBA" id="ARBA00023136"/>
    </source>
</evidence>
<comment type="subcellular location">
    <subcellularLocation>
        <location evidence="2">Membrane</location>
        <topology evidence="2">Multi-pass membrane protein</topology>
    </subcellularLocation>
</comment>
<evidence type="ECO:0000256" key="5">
    <source>
        <dbReference type="ARBA" id="ARBA00022692"/>
    </source>
</evidence>
<evidence type="ECO:0000256" key="7">
    <source>
        <dbReference type="ARBA" id="ARBA00022771"/>
    </source>
</evidence>
<keyword evidence="9" id="KW-0862">Zinc</keyword>
<dbReference type="EMBL" id="WUUT01000001">
    <property type="protein sequence ID" value="MXR50833.1"/>
    <property type="molecule type" value="Genomic_DNA"/>
</dbReference>
<evidence type="ECO:0000256" key="8">
    <source>
        <dbReference type="ARBA" id="ARBA00022786"/>
    </source>
</evidence>
<evidence type="ECO:0000256" key="4">
    <source>
        <dbReference type="ARBA" id="ARBA00022679"/>
    </source>
</evidence>
<accession>A0A6B0T5J9</accession>
<keyword evidence="7" id="KW-0863">Zinc-finger</keyword>
<feature type="transmembrane region" description="Helical" evidence="12">
    <location>
        <begin position="241"/>
        <end position="262"/>
    </location>
</feature>
<dbReference type="AlphaFoldDB" id="A0A6B0T5J9"/>
<keyword evidence="5 12" id="KW-0812">Transmembrane</keyword>